<dbReference type="SUPFAM" id="SSF49503">
    <property type="entry name" value="Cupredoxins"/>
    <property type="match status" value="1"/>
</dbReference>
<evidence type="ECO:0000259" key="1">
    <source>
        <dbReference type="Pfam" id="PF06525"/>
    </source>
</evidence>
<sequence length="152" mass="15146">MLTLSISSASAASYVSSNASTKTATITVDAGQGAAGGGLNFNGAVKGAKSFTVPAGWNVVMKFKNMGSFGHSATVVKGSTPPASVTEKTVAFPGAYTKMLMQGLGMNAADTVKFKATTAGSYLIICGVPGHALGGQYLGLKVVAGAKAATYQ</sequence>
<evidence type="ECO:0000313" key="3">
    <source>
        <dbReference type="Proteomes" id="UP000635726"/>
    </source>
</evidence>
<comment type="caution">
    <text evidence="2">The sequence shown here is derived from an EMBL/GenBank/DDBJ whole genome shotgun (WGS) entry which is preliminary data.</text>
</comment>
<reference evidence="2" key="2">
    <citation type="submission" date="2020-09" db="EMBL/GenBank/DDBJ databases">
        <authorList>
            <person name="Sun Q."/>
            <person name="Ohkuma M."/>
        </authorList>
    </citation>
    <scope>NUCLEOTIDE SEQUENCE</scope>
    <source>
        <strain evidence="2">JCM 14371</strain>
    </source>
</reference>
<dbReference type="InterPro" id="IPR008972">
    <property type="entry name" value="Cupredoxin"/>
</dbReference>
<name>A0A917PAA8_9DEIO</name>
<dbReference type="Proteomes" id="UP000635726">
    <property type="component" value="Unassembled WGS sequence"/>
</dbReference>
<dbReference type="RefSeq" id="WP_188961221.1">
    <property type="nucleotide sequence ID" value="NZ_BMOE01000002.1"/>
</dbReference>
<dbReference type="EMBL" id="BMOE01000002">
    <property type="protein sequence ID" value="GGJ68160.1"/>
    <property type="molecule type" value="Genomic_DNA"/>
</dbReference>
<protein>
    <recommendedName>
        <fullName evidence="1">Sulfocyanin-like C-terminal domain-containing protein</fullName>
    </recommendedName>
</protein>
<evidence type="ECO:0000313" key="2">
    <source>
        <dbReference type="EMBL" id="GGJ68160.1"/>
    </source>
</evidence>
<gene>
    <name evidence="2" type="ORF">GCM10008939_10630</name>
</gene>
<dbReference type="Gene3D" id="2.60.40.420">
    <property type="entry name" value="Cupredoxins - blue copper proteins"/>
    <property type="match status" value="1"/>
</dbReference>
<dbReference type="AlphaFoldDB" id="A0A917PAA8"/>
<proteinExistence type="predicted"/>
<keyword evidence="3" id="KW-1185">Reference proteome</keyword>
<accession>A0A917PAA8</accession>
<dbReference type="Pfam" id="PF06525">
    <property type="entry name" value="SoxE"/>
    <property type="match status" value="1"/>
</dbReference>
<organism evidence="2 3">
    <name type="scientific">Deinococcus aquiradiocola</name>
    <dbReference type="NCBI Taxonomy" id="393059"/>
    <lineage>
        <taxon>Bacteria</taxon>
        <taxon>Thermotogati</taxon>
        <taxon>Deinococcota</taxon>
        <taxon>Deinococci</taxon>
        <taxon>Deinococcales</taxon>
        <taxon>Deinococcaceae</taxon>
        <taxon>Deinococcus</taxon>
    </lineage>
</organism>
<dbReference type="InterPro" id="IPR049544">
    <property type="entry name" value="SoxE-like_C"/>
</dbReference>
<feature type="domain" description="Sulfocyanin-like C-terminal" evidence="1">
    <location>
        <begin position="14"/>
        <end position="142"/>
    </location>
</feature>
<reference evidence="2" key="1">
    <citation type="journal article" date="2014" name="Int. J. Syst. Evol. Microbiol.">
        <title>Complete genome sequence of Corynebacterium casei LMG S-19264T (=DSM 44701T), isolated from a smear-ripened cheese.</title>
        <authorList>
            <consortium name="US DOE Joint Genome Institute (JGI-PGF)"/>
            <person name="Walter F."/>
            <person name="Albersmeier A."/>
            <person name="Kalinowski J."/>
            <person name="Ruckert C."/>
        </authorList>
    </citation>
    <scope>NUCLEOTIDE SEQUENCE</scope>
    <source>
        <strain evidence="2">JCM 14371</strain>
    </source>
</reference>